<name>A0ABU8LVM5_9MICO</name>
<keyword evidence="2" id="KW-1133">Transmembrane helix</keyword>
<proteinExistence type="predicted"/>
<evidence type="ECO:0000256" key="2">
    <source>
        <dbReference type="SAM" id="Phobius"/>
    </source>
</evidence>
<evidence type="ECO:0000256" key="1">
    <source>
        <dbReference type="SAM" id="MobiDB-lite"/>
    </source>
</evidence>
<keyword evidence="2" id="KW-0472">Membrane</keyword>
<accession>A0ABU8LVM5</accession>
<dbReference type="Pfam" id="PF14257">
    <property type="entry name" value="DUF4349"/>
    <property type="match status" value="1"/>
</dbReference>
<feature type="region of interest" description="Disordered" evidence="1">
    <location>
        <begin position="1"/>
        <end position="22"/>
    </location>
</feature>
<keyword evidence="5" id="KW-1185">Reference proteome</keyword>
<feature type="transmembrane region" description="Helical" evidence="2">
    <location>
        <begin position="338"/>
        <end position="363"/>
    </location>
</feature>
<dbReference type="InterPro" id="IPR025645">
    <property type="entry name" value="DUF4349"/>
</dbReference>
<feature type="domain" description="DUF4349" evidence="3">
    <location>
        <begin position="135"/>
        <end position="360"/>
    </location>
</feature>
<keyword evidence="2" id="KW-0812">Transmembrane</keyword>
<dbReference type="EMBL" id="JBBDGL010000002">
    <property type="protein sequence ID" value="MEJ1155711.1"/>
    <property type="molecule type" value="Genomic_DNA"/>
</dbReference>
<comment type="caution">
    <text evidence="4">The sequence shown here is derived from an EMBL/GenBank/DDBJ whole genome shotgun (WGS) entry which is preliminary data.</text>
</comment>
<evidence type="ECO:0000259" key="3">
    <source>
        <dbReference type="Pfam" id="PF14257"/>
    </source>
</evidence>
<feature type="region of interest" description="Disordered" evidence="1">
    <location>
        <begin position="79"/>
        <end position="113"/>
    </location>
</feature>
<reference evidence="4 5" key="1">
    <citation type="submission" date="2024-02" db="EMBL/GenBank/DDBJ databases">
        <authorList>
            <person name="Saticioglu I.B."/>
        </authorList>
    </citation>
    <scope>NUCLEOTIDE SEQUENCE [LARGE SCALE GENOMIC DNA]</scope>
    <source>
        <strain evidence="4 5">Mu-86</strain>
    </source>
</reference>
<sequence length="378" mass="39675">MTDKQDRDTSPGANADSLPELGEERIDAIERNVFAEISRARVAQRSRRSKWWIGGAAAAAVVLVAAVIAPSLAPFVGGASDDSTDSSTIVSEGPALESQVEGAEVVSEDAGGLSSEMSDEALALENDTVGGSAERDIITFASATVVVEDVPAGAAAIADAANVRDGYVESMSIGRSGEAYTVGENGIAYESMPYPYAPDGAWITVRVPSDELDDLIVELSELGEVTSSTINRQDVTDQTIDLRARIDAAQASVDRLVELMSEATDIADLIAAESALSERQAMVESYQKQLESVEGQIAMSTLTVTLHSESQPVEADPAGFTDGVTAGWNGLIATLNGIVLALGFLLPWLLVLAALGLIIWATVRTSRAARRKSKSTSE</sequence>
<dbReference type="Proteomes" id="UP001368654">
    <property type="component" value="Unassembled WGS sequence"/>
</dbReference>
<evidence type="ECO:0000313" key="5">
    <source>
        <dbReference type="Proteomes" id="UP001368654"/>
    </source>
</evidence>
<protein>
    <submittedName>
        <fullName evidence="4">DUF4349 domain-containing protein</fullName>
    </submittedName>
</protein>
<gene>
    <name evidence="4" type="ORF">WDU96_08900</name>
</gene>
<dbReference type="RefSeq" id="WP_337338132.1">
    <property type="nucleotide sequence ID" value="NZ_JBBDGL010000002.1"/>
</dbReference>
<feature type="transmembrane region" description="Helical" evidence="2">
    <location>
        <begin position="51"/>
        <end position="73"/>
    </location>
</feature>
<organism evidence="4 5">
    <name type="scientific">Microbacterium marmarense</name>
    <dbReference type="NCBI Taxonomy" id="3122051"/>
    <lineage>
        <taxon>Bacteria</taxon>
        <taxon>Bacillati</taxon>
        <taxon>Actinomycetota</taxon>
        <taxon>Actinomycetes</taxon>
        <taxon>Micrococcales</taxon>
        <taxon>Microbacteriaceae</taxon>
        <taxon>Microbacterium</taxon>
    </lineage>
</organism>
<evidence type="ECO:0000313" key="4">
    <source>
        <dbReference type="EMBL" id="MEJ1155711.1"/>
    </source>
</evidence>